<accession>A0ABR2IAQ6</accession>
<evidence type="ECO:0000259" key="3">
    <source>
        <dbReference type="Pfam" id="PF06722"/>
    </source>
</evidence>
<name>A0ABR2IAQ6_9PEZI</name>
<feature type="domain" description="Erythromycin biosynthesis protein CIII-like C-terminal" evidence="3">
    <location>
        <begin position="336"/>
        <end position="457"/>
    </location>
</feature>
<dbReference type="SUPFAM" id="SSF53756">
    <property type="entry name" value="UDP-Glycosyltransferase/glycogen phosphorylase"/>
    <property type="match status" value="1"/>
</dbReference>
<feature type="region of interest" description="Disordered" evidence="2">
    <location>
        <begin position="1"/>
        <end position="22"/>
    </location>
</feature>
<dbReference type="Gene3D" id="3.40.50.2000">
    <property type="entry name" value="Glycogen Phosphorylase B"/>
    <property type="match status" value="2"/>
</dbReference>
<evidence type="ECO:0000313" key="5">
    <source>
        <dbReference type="Proteomes" id="UP001390339"/>
    </source>
</evidence>
<keyword evidence="5" id="KW-1185">Reference proteome</keyword>
<protein>
    <submittedName>
        <fullName evidence="4">UDP-glucosyltransferase B1</fullName>
    </submittedName>
</protein>
<proteinExistence type="predicted"/>
<dbReference type="EMBL" id="JAPCWZ010000006">
    <property type="protein sequence ID" value="KAK8859828.1"/>
    <property type="molecule type" value="Genomic_DNA"/>
</dbReference>
<dbReference type="PANTHER" id="PTHR21015">
    <property type="entry name" value="UDP-N-ACETYLGLUCOSAMINE--N-ACETYLMURAMYL-(PENTAPEPTIDE) PYROPHOSPHORYL-UNDECAPRENOL N-ACETYLGLUCOSAMINE TRANSFERASE 1"/>
    <property type="match status" value="1"/>
</dbReference>
<gene>
    <name evidence="4" type="ORF">PGQ11_010562</name>
</gene>
<evidence type="ECO:0000313" key="4">
    <source>
        <dbReference type="EMBL" id="KAK8859828.1"/>
    </source>
</evidence>
<comment type="caution">
    <text evidence="4">The sequence shown here is derived from an EMBL/GenBank/DDBJ whole genome shotgun (WGS) entry which is preliminary data.</text>
</comment>
<evidence type="ECO:0000256" key="2">
    <source>
        <dbReference type="SAM" id="MobiDB-lite"/>
    </source>
</evidence>
<evidence type="ECO:0000256" key="1">
    <source>
        <dbReference type="ARBA" id="ARBA00022679"/>
    </source>
</evidence>
<dbReference type="InterPro" id="IPR002213">
    <property type="entry name" value="UDP_glucos_trans"/>
</dbReference>
<reference evidence="4 5" key="1">
    <citation type="journal article" date="2024" name="IMA Fungus">
        <title>Apiospora arundinis, a panoply of carbohydrate-active enzymes and secondary metabolites.</title>
        <authorList>
            <person name="Sorensen T."/>
            <person name="Petersen C."/>
            <person name="Muurmann A.T."/>
            <person name="Christiansen J.V."/>
            <person name="Brundto M.L."/>
            <person name="Overgaard C.K."/>
            <person name="Boysen A.T."/>
            <person name="Wollenberg R.D."/>
            <person name="Larsen T.O."/>
            <person name="Sorensen J.L."/>
            <person name="Nielsen K.L."/>
            <person name="Sondergaard T.E."/>
        </authorList>
    </citation>
    <scope>NUCLEOTIDE SEQUENCE [LARGE SCALE GENOMIC DNA]</scope>
    <source>
        <strain evidence="4 5">AAU 773</strain>
    </source>
</reference>
<dbReference type="CDD" id="cd03784">
    <property type="entry name" value="GT1_Gtf-like"/>
    <property type="match status" value="1"/>
</dbReference>
<organism evidence="4 5">
    <name type="scientific">Apiospora arundinis</name>
    <dbReference type="NCBI Taxonomy" id="335852"/>
    <lineage>
        <taxon>Eukaryota</taxon>
        <taxon>Fungi</taxon>
        <taxon>Dikarya</taxon>
        <taxon>Ascomycota</taxon>
        <taxon>Pezizomycotina</taxon>
        <taxon>Sordariomycetes</taxon>
        <taxon>Xylariomycetidae</taxon>
        <taxon>Amphisphaeriales</taxon>
        <taxon>Apiosporaceae</taxon>
        <taxon>Apiospora</taxon>
    </lineage>
</organism>
<sequence length="477" mass="51997">MTIDEGSRVAGFHQEEATANGSTGAKSKLPLLVMTACPLAGHTLPAIHVAQVLVKKGFEVIFITSPEFRGHVEDIGAEWFETARFFTEEEAEIRSKIPVGIPRLAFDLENIFVPAIPVRTASVRALLEQVRERDPEREVIVVTEAISMAVVGFKYGAPLPKGYDAFPKTIGFNVIPLIVSSDDVAPFGTALPPDATESGRARNRVMNAGMTEGPLKPIVTHMRKVMGEMGCTTWPERALFDCWLESFDTMFQMCSPSLEYPRADLHPSIRYAGVLPKKGLKPGFVYPAWWSEIKANADLPAGAAGKKSVIAVAQGTIATEYDELIIPTIKALAPRDDVIVIAVLGVKDASLPADFELPANTKVADYLPYDVALEHADLFISNGGYGSMTHGVINAVPMVVAGITEDKVEVTARAEYAGFAINLRTQTPSSEQIAAAADKVLNDPKYKTRAVRLMQENRDLDCHAIIEREIMLYSRKS</sequence>
<keyword evidence="1" id="KW-0808">Transferase</keyword>
<dbReference type="Pfam" id="PF06722">
    <property type="entry name" value="EryCIII-like_C"/>
    <property type="match status" value="1"/>
</dbReference>
<dbReference type="Proteomes" id="UP001390339">
    <property type="component" value="Unassembled WGS sequence"/>
</dbReference>
<dbReference type="InterPro" id="IPR010610">
    <property type="entry name" value="EryCIII-like_C"/>
</dbReference>
<dbReference type="PANTHER" id="PTHR21015:SF22">
    <property type="entry name" value="GLYCOSYLTRANSFERASE"/>
    <property type="match status" value="1"/>
</dbReference>